<reference evidence="6 7" key="1">
    <citation type="submission" date="2024-05" db="EMBL/GenBank/DDBJ databases">
        <title>Three bacterial strains, DH-69, EH-24, and ECK-19 isolated from coastal sediments.</title>
        <authorList>
            <person name="Ye Y.-Q."/>
            <person name="Du Z.-J."/>
        </authorList>
    </citation>
    <scope>NUCLEOTIDE SEQUENCE [LARGE SCALE GENOMIC DNA]</scope>
    <source>
        <strain evidence="6 7">ECK-19</strain>
    </source>
</reference>
<dbReference type="PROSITE" id="PS51077">
    <property type="entry name" value="HTH_ICLR"/>
    <property type="match status" value="1"/>
</dbReference>
<keyword evidence="1" id="KW-0805">Transcription regulation</keyword>
<evidence type="ECO:0000313" key="7">
    <source>
        <dbReference type="Proteomes" id="UP001560685"/>
    </source>
</evidence>
<gene>
    <name evidence="6" type="ORF">ABFZ84_09480</name>
</gene>
<evidence type="ECO:0000313" key="6">
    <source>
        <dbReference type="EMBL" id="MEX6633775.1"/>
    </source>
</evidence>
<dbReference type="SUPFAM" id="SSF55781">
    <property type="entry name" value="GAF domain-like"/>
    <property type="match status" value="1"/>
</dbReference>
<dbReference type="RefSeq" id="WP_369313771.1">
    <property type="nucleotide sequence ID" value="NZ_JBEHZE010000001.1"/>
</dbReference>
<dbReference type="EMBL" id="JBEHZE010000001">
    <property type="protein sequence ID" value="MEX6633775.1"/>
    <property type="molecule type" value="Genomic_DNA"/>
</dbReference>
<evidence type="ECO:0000259" key="4">
    <source>
        <dbReference type="PROSITE" id="PS51077"/>
    </source>
</evidence>
<comment type="caution">
    <text evidence="6">The sequence shown here is derived from an EMBL/GenBank/DDBJ whole genome shotgun (WGS) entry which is preliminary data.</text>
</comment>
<organism evidence="6 7">
    <name type="scientific">Hyphococcus lacteus</name>
    <dbReference type="NCBI Taxonomy" id="3143536"/>
    <lineage>
        <taxon>Bacteria</taxon>
        <taxon>Pseudomonadati</taxon>
        <taxon>Pseudomonadota</taxon>
        <taxon>Alphaproteobacteria</taxon>
        <taxon>Parvularculales</taxon>
        <taxon>Parvularculaceae</taxon>
        <taxon>Hyphococcus</taxon>
    </lineage>
</organism>
<feature type="domain" description="IclR-ED" evidence="5">
    <location>
        <begin position="69"/>
        <end position="249"/>
    </location>
</feature>
<evidence type="ECO:0000256" key="2">
    <source>
        <dbReference type="ARBA" id="ARBA00023125"/>
    </source>
</evidence>
<keyword evidence="7" id="KW-1185">Reference proteome</keyword>
<dbReference type="InterPro" id="IPR050707">
    <property type="entry name" value="HTH_MetabolicPath_Reg"/>
</dbReference>
<dbReference type="InterPro" id="IPR036388">
    <property type="entry name" value="WH-like_DNA-bd_sf"/>
</dbReference>
<dbReference type="SMART" id="SM00346">
    <property type="entry name" value="HTH_ICLR"/>
    <property type="match status" value="1"/>
</dbReference>
<accession>A0ABV3Z4N5</accession>
<sequence>MSNSVPINSVVASFHIVEFMAEAGGPVSITFLANAMGTNKPRIHRHLKTLVLLGYVRQDQSSLYFLTSKIRYISQASHGIVELLTVARPHLIELRDKTRQTVTIGEVEADGIRNLEILRGGGAVEITSNPGSFFEFYSSAQGKIALAHDESGQLLDVARRRAALAKSGCDFDKLLNELVAIKDHGWAVAPGEVIPGINALAAPIFDGVGDLAGTISILGSIEHVAPTPSDALIQDIQSASRKISSELTFKERVA</sequence>
<name>A0ABV3Z4N5_9PROT</name>
<dbReference type="PANTHER" id="PTHR30136:SF8">
    <property type="entry name" value="TRANSCRIPTIONAL REGULATORY PROTEIN"/>
    <property type="match status" value="1"/>
</dbReference>
<dbReference type="InterPro" id="IPR029016">
    <property type="entry name" value="GAF-like_dom_sf"/>
</dbReference>
<feature type="domain" description="HTH iclR-type" evidence="4">
    <location>
        <begin position="7"/>
        <end position="68"/>
    </location>
</feature>
<dbReference type="Gene3D" id="3.30.450.40">
    <property type="match status" value="1"/>
</dbReference>
<dbReference type="InterPro" id="IPR005471">
    <property type="entry name" value="Tscrpt_reg_IclR_N"/>
</dbReference>
<keyword evidence="3" id="KW-0804">Transcription</keyword>
<dbReference type="Gene3D" id="1.10.10.10">
    <property type="entry name" value="Winged helix-like DNA-binding domain superfamily/Winged helix DNA-binding domain"/>
    <property type="match status" value="1"/>
</dbReference>
<evidence type="ECO:0000256" key="3">
    <source>
        <dbReference type="ARBA" id="ARBA00023163"/>
    </source>
</evidence>
<dbReference type="SUPFAM" id="SSF46785">
    <property type="entry name" value="Winged helix' DNA-binding domain"/>
    <property type="match status" value="1"/>
</dbReference>
<evidence type="ECO:0000259" key="5">
    <source>
        <dbReference type="PROSITE" id="PS51078"/>
    </source>
</evidence>
<proteinExistence type="predicted"/>
<keyword evidence="2" id="KW-0238">DNA-binding</keyword>
<dbReference type="InterPro" id="IPR014757">
    <property type="entry name" value="Tscrpt_reg_IclR_C"/>
</dbReference>
<dbReference type="PANTHER" id="PTHR30136">
    <property type="entry name" value="HELIX-TURN-HELIX TRANSCRIPTIONAL REGULATOR, ICLR FAMILY"/>
    <property type="match status" value="1"/>
</dbReference>
<dbReference type="Proteomes" id="UP001560685">
    <property type="component" value="Unassembled WGS sequence"/>
</dbReference>
<dbReference type="Pfam" id="PF09339">
    <property type="entry name" value="HTH_IclR"/>
    <property type="match status" value="1"/>
</dbReference>
<protein>
    <submittedName>
        <fullName evidence="6">IclR family transcriptional regulator</fullName>
    </submittedName>
</protein>
<dbReference type="PROSITE" id="PS51078">
    <property type="entry name" value="ICLR_ED"/>
    <property type="match status" value="1"/>
</dbReference>
<dbReference type="Pfam" id="PF01614">
    <property type="entry name" value="IclR_C"/>
    <property type="match status" value="1"/>
</dbReference>
<dbReference type="InterPro" id="IPR036390">
    <property type="entry name" value="WH_DNA-bd_sf"/>
</dbReference>
<evidence type="ECO:0000256" key="1">
    <source>
        <dbReference type="ARBA" id="ARBA00023015"/>
    </source>
</evidence>